<organism evidence="1 2">
    <name type="scientific">Monosiga brevicollis</name>
    <name type="common">Choanoflagellate</name>
    <dbReference type="NCBI Taxonomy" id="81824"/>
    <lineage>
        <taxon>Eukaryota</taxon>
        <taxon>Choanoflagellata</taxon>
        <taxon>Craspedida</taxon>
        <taxon>Salpingoecidae</taxon>
        <taxon>Monosiga</taxon>
    </lineage>
</organism>
<gene>
    <name evidence="1" type="ORF">MONBRDRAFT_22097</name>
</gene>
<proteinExistence type="predicted"/>
<evidence type="ECO:0000313" key="2">
    <source>
        <dbReference type="Proteomes" id="UP000001357"/>
    </source>
</evidence>
<keyword evidence="2" id="KW-1185">Reference proteome</keyword>
<evidence type="ECO:0000313" key="1">
    <source>
        <dbReference type="EMBL" id="EDQ92437.1"/>
    </source>
</evidence>
<reference evidence="1 2" key="1">
    <citation type="journal article" date="2008" name="Nature">
        <title>The genome of the choanoflagellate Monosiga brevicollis and the origin of metazoans.</title>
        <authorList>
            <consortium name="JGI Sequencing"/>
            <person name="King N."/>
            <person name="Westbrook M.J."/>
            <person name="Young S.L."/>
            <person name="Kuo A."/>
            <person name="Abedin M."/>
            <person name="Chapman J."/>
            <person name="Fairclough S."/>
            <person name="Hellsten U."/>
            <person name="Isogai Y."/>
            <person name="Letunic I."/>
            <person name="Marr M."/>
            <person name="Pincus D."/>
            <person name="Putnam N."/>
            <person name="Rokas A."/>
            <person name="Wright K.J."/>
            <person name="Zuzow R."/>
            <person name="Dirks W."/>
            <person name="Good M."/>
            <person name="Goodstein D."/>
            <person name="Lemons D."/>
            <person name="Li W."/>
            <person name="Lyons J.B."/>
            <person name="Morris A."/>
            <person name="Nichols S."/>
            <person name="Richter D.J."/>
            <person name="Salamov A."/>
            <person name="Bork P."/>
            <person name="Lim W.A."/>
            <person name="Manning G."/>
            <person name="Miller W.T."/>
            <person name="McGinnis W."/>
            <person name="Shapiro H."/>
            <person name="Tjian R."/>
            <person name="Grigoriev I.V."/>
            <person name="Rokhsar D."/>
        </authorList>
    </citation>
    <scope>NUCLEOTIDE SEQUENCE [LARGE SCALE GENOMIC DNA]</scope>
    <source>
        <strain evidence="2">MX1 / ATCC 50154</strain>
    </source>
</reference>
<dbReference type="AlphaFoldDB" id="A9UPJ9"/>
<dbReference type="GeneID" id="5888012"/>
<accession>A9UPJ9</accession>
<protein>
    <submittedName>
        <fullName evidence="1">Uncharacterized protein</fullName>
    </submittedName>
</protein>
<dbReference type="InParanoid" id="A9UPJ9"/>
<dbReference type="KEGG" id="mbr:MONBRDRAFT_22097"/>
<name>A9UPJ9_MONBE</name>
<dbReference type="RefSeq" id="XP_001742199.1">
    <property type="nucleotide sequence ID" value="XM_001742147.1"/>
</dbReference>
<dbReference type="EMBL" id="CH991543">
    <property type="protein sequence ID" value="EDQ92437.1"/>
    <property type="molecule type" value="Genomic_DNA"/>
</dbReference>
<sequence>MVMPAVLSVAPNDVALFCCHAVAQFYCRLLGVYRACRAADSVLDLCIRLLKALVREPEKKVTDFDEDTLVLTLSSAGFGGVYYAGFLYAMYDLLHEPCVRGQVKLSRQQFKDICDRVFEQARGSGTVCGLLDDVIEPALFMQRDLLMENQAYDALLRSLRICYFDITSGCLRSEPPLAANPLEPEPVFRALVDMIVTSANTPAFTSFKWPRLLEDVRVFGLDGALCQVYPTFSNLPRQRCALLSPFRRSWLAEGVRETLYGLPIRGNAPYNRMTRATEEQLIQMRHDGELAAHHIRQDFVQWLSQIPTPGPVQS</sequence>
<dbReference type="Proteomes" id="UP000001357">
    <property type="component" value="Unassembled WGS sequence"/>
</dbReference>